<dbReference type="STRING" id="1195763.ABT56_13605"/>
<dbReference type="InterPro" id="IPR002372">
    <property type="entry name" value="PQQ_rpt_dom"/>
</dbReference>
<dbReference type="InterPro" id="IPR015943">
    <property type="entry name" value="WD40/YVTN_repeat-like_dom_sf"/>
</dbReference>
<comment type="caution">
    <text evidence="2">The sequence shown here is derived from an EMBL/GenBank/DDBJ whole genome shotgun (WGS) entry which is preliminary data.</text>
</comment>
<dbReference type="AlphaFoldDB" id="A0A0J1GYP7"/>
<dbReference type="Pfam" id="PF05406">
    <property type="entry name" value="WGR"/>
    <property type="match status" value="1"/>
</dbReference>
<keyword evidence="3" id="KW-1185">Reference proteome</keyword>
<dbReference type="Gene3D" id="2.130.10.10">
    <property type="entry name" value="YVTN repeat-like/Quinoprotein amine dehydrogenase"/>
    <property type="match status" value="1"/>
</dbReference>
<dbReference type="EMBL" id="LDOT01000020">
    <property type="protein sequence ID" value="KLV04756.1"/>
    <property type="molecule type" value="Genomic_DNA"/>
</dbReference>
<sequence length="473" mass="52655">MEKVYLELSEDNGSSHKFYEVIVDGNELTVRYGRIGTDGSKTSKVFQTLEAAQKEAIKKINSKKKKGYEDAIMGVRQKRTITRRLTVSTTSTAKKSPVLWKFNSGSGAFGIFVDNQYCWIGNQDGRVFKLTHSGEVVDQFQLPDGVKCIIGDQGWIYVGCDDGNVYDLTGKVPRLAYAINENVDIYWLDINDGLLAVSDADGQVTSINYEDEEQWSRSSKGSAGWMVRVDEDSRIYHGHSGGVACYNGIDGQEIWRQKTQGSVLFGWHMNDTALAGTGQGNLELFDRDGCRQLLMKADDSIYSCASSENNRYFFAGDSSSSIYCYDDEGTRLWKLATTCGSALSMQYHNEKLYIVTTSGYLTCIDASEVAINLAKEGTVPDVKSIAAPKKVAIVASDTVETVESISIQGTKLKCIKVDGKLRVRVISSGYHYDWNVQFPKNMRIENAEFLVDEIREVSAGGFYRVFGNIYRLN</sequence>
<dbReference type="Gene3D" id="2.20.140.10">
    <property type="entry name" value="WGR domain"/>
    <property type="match status" value="1"/>
</dbReference>
<dbReference type="CDD" id="cd07996">
    <property type="entry name" value="WGR_MMR_like"/>
    <property type="match status" value="1"/>
</dbReference>
<feature type="domain" description="WGR" evidence="1">
    <location>
        <begin position="1"/>
        <end position="81"/>
    </location>
</feature>
<dbReference type="Proteomes" id="UP000036097">
    <property type="component" value="Unassembled WGS sequence"/>
</dbReference>
<proteinExistence type="predicted"/>
<dbReference type="SUPFAM" id="SSF142921">
    <property type="entry name" value="WGR domain-like"/>
    <property type="match status" value="1"/>
</dbReference>
<dbReference type="PATRIC" id="fig|1195763.3.peg.2884"/>
<reference evidence="2 3" key="1">
    <citation type="submission" date="2015-05" db="EMBL/GenBank/DDBJ databases">
        <title>Photobacterium galathea sp. nov.</title>
        <authorList>
            <person name="Machado H."/>
            <person name="Gram L."/>
        </authorList>
    </citation>
    <scope>NUCLEOTIDE SEQUENCE [LARGE SCALE GENOMIC DNA]</scope>
    <source>
        <strain evidence="2 3">CGMCC 1.12159</strain>
    </source>
</reference>
<dbReference type="SUPFAM" id="SSF50998">
    <property type="entry name" value="Quinoprotein alcohol dehydrogenase-like"/>
    <property type="match status" value="1"/>
</dbReference>
<dbReference type="RefSeq" id="WP_047879430.1">
    <property type="nucleotide sequence ID" value="NZ_LDOT01000020.1"/>
</dbReference>
<protein>
    <submittedName>
        <fullName evidence="2">Molybdenum metabolism regulator</fullName>
    </submittedName>
</protein>
<evidence type="ECO:0000313" key="3">
    <source>
        <dbReference type="Proteomes" id="UP000036097"/>
    </source>
</evidence>
<accession>A0A0J1GYP7</accession>
<dbReference type="InterPro" id="IPR036930">
    <property type="entry name" value="WGR_dom_sf"/>
</dbReference>
<evidence type="ECO:0000313" key="2">
    <source>
        <dbReference type="EMBL" id="KLV04756.1"/>
    </source>
</evidence>
<name>A0A0J1GYP7_9GAMM</name>
<dbReference type="SMART" id="SM00773">
    <property type="entry name" value="WGR"/>
    <property type="match status" value="1"/>
</dbReference>
<dbReference type="PANTHER" id="PTHR30634:SF13">
    <property type="entry name" value="PROTEIN YEHF"/>
    <property type="match status" value="1"/>
</dbReference>
<dbReference type="PROSITE" id="PS51977">
    <property type="entry name" value="WGR"/>
    <property type="match status" value="1"/>
</dbReference>
<evidence type="ECO:0000259" key="1">
    <source>
        <dbReference type="PROSITE" id="PS51977"/>
    </source>
</evidence>
<gene>
    <name evidence="2" type="ORF">ABT56_13605</name>
</gene>
<dbReference type="InterPro" id="IPR008893">
    <property type="entry name" value="WGR_domain"/>
</dbReference>
<dbReference type="OrthoDB" id="3310862at2"/>
<dbReference type="PANTHER" id="PTHR30634">
    <property type="entry name" value="OUTER MEMBRANE LOLAB LIPOPROTEIN INSERTION APPARATUS"/>
    <property type="match status" value="1"/>
</dbReference>
<dbReference type="InterPro" id="IPR050458">
    <property type="entry name" value="LolB"/>
</dbReference>
<dbReference type="InterPro" id="IPR049809">
    <property type="entry name" value="YehF/YfeS-like_WGR"/>
</dbReference>
<dbReference type="Pfam" id="PF13360">
    <property type="entry name" value="PQQ_2"/>
    <property type="match status" value="1"/>
</dbReference>
<organism evidence="2 3">
    <name type="scientific">Photobacterium aquae</name>
    <dbReference type="NCBI Taxonomy" id="1195763"/>
    <lineage>
        <taxon>Bacteria</taxon>
        <taxon>Pseudomonadati</taxon>
        <taxon>Pseudomonadota</taxon>
        <taxon>Gammaproteobacteria</taxon>
        <taxon>Vibrionales</taxon>
        <taxon>Vibrionaceae</taxon>
        <taxon>Photobacterium</taxon>
    </lineage>
</organism>
<dbReference type="InterPro" id="IPR011047">
    <property type="entry name" value="Quinoprotein_ADH-like_sf"/>
</dbReference>